<dbReference type="GO" id="GO:0005524">
    <property type="term" value="F:ATP binding"/>
    <property type="evidence" value="ECO:0007669"/>
    <property type="project" value="UniProtKB-KW"/>
</dbReference>
<dbReference type="CDD" id="cd03221">
    <property type="entry name" value="ABCF_EF-3"/>
    <property type="match status" value="2"/>
</dbReference>
<keyword evidence="2 5" id="KW-0067">ATP-binding</keyword>
<dbReference type="InterPro" id="IPR032524">
    <property type="entry name" value="ABC_tran_C"/>
</dbReference>
<evidence type="ECO:0000259" key="4">
    <source>
        <dbReference type="PROSITE" id="PS50893"/>
    </source>
</evidence>
<dbReference type="EMBL" id="JAHLPM010000008">
    <property type="protein sequence ID" value="MBU5438414.1"/>
    <property type="molecule type" value="Genomic_DNA"/>
</dbReference>
<feature type="coiled-coil region" evidence="3">
    <location>
        <begin position="559"/>
        <end position="610"/>
    </location>
</feature>
<dbReference type="PROSITE" id="PS00211">
    <property type="entry name" value="ABC_TRANSPORTER_1"/>
    <property type="match status" value="1"/>
</dbReference>
<protein>
    <submittedName>
        <fullName evidence="5">ABC-F family ATP-binding cassette domain-containing protein</fullName>
    </submittedName>
</protein>
<dbReference type="InterPro" id="IPR051309">
    <property type="entry name" value="ABCF_ATPase"/>
</dbReference>
<evidence type="ECO:0000256" key="3">
    <source>
        <dbReference type="SAM" id="Coils"/>
    </source>
</evidence>
<evidence type="ECO:0000313" key="6">
    <source>
        <dbReference type="Proteomes" id="UP000749471"/>
    </source>
</evidence>
<keyword evidence="1" id="KW-0547">Nucleotide-binding</keyword>
<gene>
    <name evidence="5" type="ORF">KQI42_10365</name>
</gene>
<keyword evidence="6" id="KW-1185">Reference proteome</keyword>
<dbReference type="InterPro" id="IPR003439">
    <property type="entry name" value="ABC_transporter-like_ATP-bd"/>
</dbReference>
<name>A0ABS6E832_9FIRM</name>
<dbReference type="Proteomes" id="UP000749471">
    <property type="component" value="Unassembled WGS sequence"/>
</dbReference>
<organism evidence="5 6">
    <name type="scientific">Tissierella simiarum</name>
    <dbReference type="NCBI Taxonomy" id="2841534"/>
    <lineage>
        <taxon>Bacteria</taxon>
        <taxon>Bacillati</taxon>
        <taxon>Bacillota</taxon>
        <taxon>Tissierellia</taxon>
        <taxon>Tissierellales</taxon>
        <taxon>Tissierellaceae</taxon>
        <taxon>Tissierella</taxon>
    </lineage>
</organism>
<dbReference type="PROSITE" id="PS50893">
    <property type="entry name" value="ABC_TRANSPORTER_2"/>
    <property type="match status" value="2"/>
</dbReference>
<dbReference type="RefSeq" id="WP_216519517.1">
    <property type="nucleotide sequence ID" value="NZ_JAHLPM010000008.1"/>
</dbReference>
<dbReference type="SMART" id="SM00382">
    <property type="entry name" value="AAA"/>
    <property type="match status" value="2"/>
</dbReference>
<feature type="domain" description="ABC transporter" evidence="4">
    <location>
        <begin position="4"/>
        <end position="249"/>
    </location>
</feature>
<evidence type="ECO:0000256" key="2">
    <source>
        <dbReference type="ARBA" id="ARBA00022840"/>
    </source>
</evidence>
<dbReference type="PANTHER" id="PTHR42855">
    <property type="entry name" value="ABC TRANSPORTER ATP-BINDING SUBUNIT"/>
    <property type="match status" value="1"/>
</dbReference>
<dbReference type="InterPro" id="IPR003593">
    <property type="entry name" value="AAA+_ATPase"/>
</dbReference>
<dbReference type="Pfam" id="PF12848">
    <property type="entry name" value="ABC_tran_Xtn"/>
    <property type="match status" value="1"/>
</dbReference>
<evidence type="ECO:0000256" key="1">
    <source>
        <dbReference type="ARBA" id="ARBA00022741"/>
    </source>
</evidence>
<feature type="domain" description="ABC transporter" evidence="4">
    <location>
        <begin position="313"/>
        <end position="531"/>
    </location>
</feature>
<proteinExistence type="predicted"/>
<dbReference type="InterPro" id="IPR017871">
    <property type="entry name" value="ABC_transporter-like_CS"/>
</dbReference>
<evidence type="ECO:0000313" key="5">
    <source>
        <dbReference type="EMBL" id="MBU5438414.1"/>
    </source>
</evidence>
<accession>A0ABS6E832</accession>
<dbReference type="Pfam" id="PF16326">
    <property type="entry name" value="ABC_tran_CTD"/>
    <property type="match status" value="1"/>
</dbReference>
<sequence>MNLITIENISKSYSEKQLFKNINFGISEGDKIGLIGINGTGKTTLLKLIAGLEEADEGKIVKGTSVRIEYLPQDISFDPNATVVEQVFKGNSKNMMIIRKYKEAISNPQTSSEEIIRLTHEMDIANAWDLESEAKSILNQLGITNFQEKIENLSGGQRKRVALASALINPSELLILDEPTNHLDNDTIDWLEEYLSKRKGALLMITHDRYFLDRVVNQIIELDNSNIYSYKGNYNYFLEKKLEREDMEAASEKKRQNLFRQELAWMKQGAKARTTKQKARIDRFYELSEKKLDSPDEKLEISVGSRRLGKKIIELEGISKSFDDKKVINDFNYIILRDDRIGILGPNGSGKSTLINIMSRKIEPDFGTVDIGETVKIGVFSQETYHMDNDMRAIEYIREGGEYLTTAEGDKISASQMLERFLFSKEAQWTPIGKLSGGEKRRLHLLRVLMEAPNVLLLDEPTNDLDIQTLTILEDYLEEFLGAVVAVSHDRYFLDKLVEKVFVFEGKGKIVQYTGNYSYFKEKNKKTLEEVSIHSNKPKKKERETKKTLKFSYNEQREWEEIDDIIAKLESEIKKVNDKIEESSSEYTVLQELLAEKEKLEFQLDEKMERWLYLNELADKINEQNNS</sequence>
<dbReference type="InterPro" id="IPR032781">
    <property type="entry name" value="ABC_tran_Xtn"/>
</dbReference>
<dbReference type="Pfam" id="PF00005">
    <property type="entry name" value="ABC_tran"/>
    <property type="match status" value="2"/>
</dbReference>
<comment type="caution">
    <text evidence="5">The sequence shown here is derived from an EMBL/GenBank/DDBJ whole genome shotgun (WGS) entry which is preliminary data.</text>
</comment>
<reference evidence="5 6" key="1">
    <citation type="submission" date="2021-06" db="EMBL/GenBank/DDBJ databases">
        <authorList>
            <person name="Sun Q."/>
            <person name="Li D."/>
        </authorList>
    </citation>
    <scope>NUCLEOTIDE SEQUENCE [LARGE SCALE GENOMIC DNA]</scope>
    <source>
        <strain evidence="5 6">MSJ-40</strain>
    </source>
</reference>
<dbReference type="PANTHER" id="PTHR42855:SF1">
    <property type="entry name" value="ABC TRANSPORTER DOMAIN-CONTAINING PROTEIN"/>
    <property type="match status" value="1"/>
</dbReference>
<keyword evidence="3" id="KW-0175">Coiled coil</keyword>